<dbReference type="Proteomes" id="UP000812440">
    <property type="component" value="Unassembled WGS sequence"/>
</dbReference>
<name>A0A8T2IBE9_9PIPI</name>
<evidence type="ECO:0000256" key="2">
    <source>
        <dbReference type="SAM" id="SignalP"/>
    </source>
</evidence>
<feature type="non-terminal residue" evidence="3">
    <location>
        <position position="158"/>
    </location>
</feature>
<feature type="chain" id="PRO_5035723621" evidence="2">
    <location>
        <begin position="27"/>
        <end position="158"/>
    </location>
</feature>
<feature type="region of interest" description="Disordered" evidence="1">
    <location>
        <begin position="52"/>
        <end position="88"/>
    </location>
</feature>
<accession>A0A8T2IBE9</accession>
<feature type="region of interest" description="Disordered" evidence="1">
    <location>
        <begin position="139"/>
        <end position="158"/>
    </location>
</feature>
<evidence type="ECO:0000313" key="3">
    <source>
        <dbReference type="EMBL" id="KAG8429889.1"/>
    </source>
</evidence>
<comment type="caution">
    <text evidence="3">The sequence shown here is derived from an EMBL/GenBank/DDBJ whole genome shotgun (WGS) entry which is preliminary data.</text>
</comment>
<gene>
    <name evidence="3" type="ORF">GDO86_018938</name>
</gene>
<proteinExistence type="predicted"/>
<evidence type="ECO:0000313" key="4">
    <source>
        <dbReference type="Proteomes" id="UP000812440"/>
    </source>
</evidence>
<feature type="compositionally biased region" description="Polar residues" evidence="1">
    <location>
        <begin position="146"/>
        <end position="158"/>
    </location>
</feature>
<reference evidence="3" key="1">
    <citation type="thesis" date="2020" institute="ProQuest LLC" country="789 East Eisenhower Parkway, Ann Arbor, MI, USA">
        <title>Comparative Genomics and Chromosome Evolution.</title>
        <authorList>
            <person name="Mudd A.B."/>
        </authorList>
    </citation>
    <scope>NUCLEOTIDE SEQUENCE</scope>
    <source>
        <strain evidence="3">Female2</strain>
        <tissue evidence="3">Blood</tissue>
    </source>
</reference>
<feature type="compositionally biased region" description="Low complexity" evidence="1">
    <location>
        <begin position="62"/>
        <end position="75"/>
    </location>
</feature>
<organism evidence="3 4">
    <name type="scientific">Hymenochirus boettgeri</name>
    <name type="common">Congo dwarf clawed frog</name>
    <dbReference type="NCBI Taxonomy" id="247094"/>
    <lineage>
        <taxon>Eukaryota</taxon>
        <taxon>Metazoa</taxon>
        <taxon>Chordata</taxon>
        <taxon>Craniata</taxon>
        <taxon>Vertebrata</taxon>
        <taxon>Euteleostomi</taxon>
        <taxon>Amphibia</taxon>
        <taxon>Batrachia</taxon>
        <taxon>Anura</taxon>
        <taxon>Pipoidea</taxon>
        <taxon>Pipidae</taxon>
        <taxon>Pipinae</taxon>
        <taxon>Hymenochirus</taxon>
    </lineage>
</organism>
<dbReference type="EMBL" id="JAACNH010002168">
    <property type="protein sequence ID" value="KAG8429889.1"/>
    <property type="molecule type" value="Genomic_DNA"/>
</dbReference>
<keyword evidence="4" id="KW-1185">Reference proteome</keyword>
<feature type="signal peptide" evidence="2">
    <location>
        <begin position="1"/>
        <end position="26"/>
    </location>
</feature>
<sequence length="158" mass="16492">MDRGPRGAGAACTLIILGIGLQIGRPAVGVIQSFVPESLKSSIVSALTESLRKEPPDKMYPTSSSSELSSTRITSAQTPISTQNYANDDGVDLTNGISSDDVLYVSNFNIQTSSSMPTYHNTRPLLARNDQPVVSVLGSGSLSSSAGEQGTLSTILDS</sequence>
<evidence type="ECO:0000256" key="1">
    <source>
        <dbReference type="SAM" id="MobiDB-lite"/>
    </source>
</evidence>
<protein>
    <submittedName>
        <fullName evidence="3">Uncharacterized protein</fullName>
    </submittedName>
</protein>
<feature type="compositionally biased region" description="Polar residues" evidence="1">
    <location>
        <begin position="76"/>
        <end position="86"/>
    </location>
</feature>
<keyword evidence="2" id="KW-0732">Signal</keyword>
<dbReference type="AlphaFoldDB" id="A0A8T2IBE9"/>